<dbReference type="InterPro" id="IPR008250">
    <property type="entry name" value="ATPase_P-typ_transduc_dom_A_sf"/>
</dbReference>
<dbReference type="InterPro" id="IPR001757">
    <property type="entry name" value="P_typ_ATPase"/>
</dbReference>
<feature type="transmembrane region" description="Helical" evidence="18">
    <location>
        <begin position="479"/>
        <end position="501"/>
    </location>
</feature>
<dbReference type="Gene3D" id="3.30.70.100">
    <property type="match status" value="2"/>
</dbReference>
<feature type="transmembrane region" description="Helical" evidence="18">
    <location>
        <begin position="291"/>
        <end position="313"/>
    </location>
</feature>
<proteinExistence type="inferred from homology"/>
<keyword evidence="6 18" id="KW-0479">Metal-binding</keyword>
<evidence type="ECO:0000313" key="20">
    <source>
        <dbReference type="EMBL" id="RDX54380.1"/>
    </source>
</evidence>
<comment type="similarity">
    <text evidence="2 18">Belongs to the cation transport ATPase (P-type) (TC 3.A.3) family. Type IB subfamily.</text>
</comment>
<keyword evidence="14" id="KW-0186">Copper</keyword>
<dbReference type="GO" id="GO:0005507">
    <property type="term" value="F:copper ion binding"/>
    <property type="evidence" value="ECO:0007669"/>
    <property type="project" value="InterPro"/>
</dbReference>
<dbReference type="SUPFAM" id="SSF55008">
    <property type="entry name" value="HMA, heavy metal-associated domain"/>
    <property type="match status" value="2"/>
</dbReference>
<dbReference type="Gene3D" id="3.40.1110.10">
    <property type="entry name" value="Calcium-transporting ATPase, cytoplasmic domain N"/>
    <property type="match status" value="1"/>
</dbReference>
<keyword evidence="8 18" id="KW-0547">Nucleotide-binding</keyword>
<evidence type="ECO:0000256" key="17">
    <source>
        <dbReference type="ARBA" id="ARBA00080126"/>
    </source>
</evidence>
<evidence type="ECO:0000256" key="1">
    <source>
        <dbReference type="ARBA" id="ARBA00004127"/>
    </source>
</evidence>
<dbReference type="Pfam" id="PF00122">
    <property type="entry name" value="E1-E2_ATPase"/>
    <property type="match status" value="1"/>
</dbReference>
<evidence type="ECO:0000256" key="18">
    <source>
        <dbReference type="RuleBase" id="RU362081"/>
    </source>
</evidence>
<evidence type="ECO:0000256" key="11">
    <source>
        <dbReference type="ARBA" id="ARBA00022842"/>
    </source>
</evidence>
<protein>
    <recommendedName>
        <fullName evidence="3">P-type Cu(+) transporter</fullName>
        <ecNumber evidence="3">7.2.2.8</ecNumber>
    </recommendedName>
    <alternativeName>
        <fullName evidence="17">Cu(2+)-ATPase</fullName>
    </alternativeName>
</protein>
<dbReference type="SFLD" id="SFLDF00027">
    <property type="entry name" value="p-type_atpase"/>
    <property type="match status" value="1"/>
</dbReference>
<keyword evidence="12" id="KW-1278">Translocase</keyword>
<keyword evidence="11" id="KW-0460">Magnesium</keyword>
<feature type="transmembrane region" description="Helical" evidence="18">
    <location>
        <begin position="914"/>
        <end position="937"/>
    </location>
</feature>
<dbReference type="Gene3D" id="2.70.150.10">
    <property type="entry name" value="Calcium-transporting ATPase, cytoplasmic transduction domain A"/>
    <property type="match status" value="1"/>
</dbReference>
<dbReference type="InterPro" id="IPR017969">
    <property type="entry name" value="Heavy-metal-associated_CS"/>
</dbReference>
<sequence>MAPKTPRTPVMAGLSAALNLLRTPRSASFGHGELSLKEDEPLVSGNGLASEKCELRIEGMTCGACVESIEGMLRSQPGIYSIKVALLAERGVVEYDPAQWDADKIISEISDIGFDATLIPPTRSDTISLRIYGMTCSSCTSTVEKELGAVPGVTSVSVSLTTELCQVTFDRTMVGPRELVERIEDMGFDAMVSDQEDSTQLRSLARTKEIQEWWTRFKWSLIFAIPVFFVTMIAERIPFLKPIVEHQICRGVYIGDLFALFLTTPAMFWVGQRFFKNAYKSLKHGTATMDVLISLGSSAAYLYSIGAMCFMAANPNLEYHPMVFFDTSTMLIMFVSLGRYLENRAKGKTSAALTDLMALAPSMATIYTDAPACTQEKKIPTELLQVGDTVKLVPGEKIPADGTVLRGTSTVDESAVTGEPVPVLKQIGDSVIGGTLNGLGTFDMTVTRAGKDTALAQIVKLVEEAQTSKAPIQEFTDKVAGYFVPTVISLSLVTFIAWMIISHAVSENDLPALFHRHGASKLAICLQLCISVVVVACPCALGLSTPTAIMVGTGMGAKNGILIKGGRALEASRFIKRIVLDKTGTVTEGKLTVAATVWAPSSDHVDLLSGAGTLSDASLTTKVLGNITRADVIAMVAATEARSEHPLAKAVAMYGKDLLSQSVVAIPEVTIDAFESVTGAGVKATIGLPAGKGQCTIYVGNARFVLQSADAQLPSALAASVSQEEVLGRTSIFVSMVGSSGKPVPVLAIALADAPRPSSAVAIRALQDMGIEVNMMTGDAKGTALAVAKQVGIQPEHVWASMSPKGKASVVTELMEKYGGGVAMVGDGINDSPSLVAASVGIALSSGTSVAIEAADIVLMRSDLLDVVAALHLSRAIFGTIRRNLLWACLYNVLGIPLAMGLFLPLGVSLPPMAAAAAMAFSSVSVVTSSLLLKWWVRPESSLMPGEVLHRESIFDSARSTFGEAWEGFKGLVRGRRDASGYSQLPVEMSESV</sequence>
<dbReference type="InterPro" id="IPR006122">
    <property type="entry name" value="HMA_Cu_ion-bd"/>
</dbReference>
<dbReference type="GO" id="GO:0043682">
    <property type="term" value="F:P-type divalent copper transporter activity"/>
    <property type="evidence" value="ECO:0007669"/>
    <property type="project" value="TreeGrafter"/>
</dbReference>
<dbReference type="PROSITE" id="PS01047">
    <property type="entry name" value="HMA_1"/>
    <property type="match status" value="2"/>
</dbReference>
<dbReference type="Proteomes" id="UP000256964">
    <property type="component" value="Unassembled WGS sequence"/>
</dbReference>
<dbReference type="SFLD" id="SFLDG00002">
    <property type="entry name" value="C1.7:_P-type_atpase_like"/>
    <property type="match status" value="1"/>
</dbReference>
<dbReference type="GO" id="GO:0055070">
    <property type="term" value="P:copper ion homeostasis"/>
    <property type="evidence" value="ECO:0007669"/>
    <property type="project" value="TreeGrafter"/>
</dbReference>
<feature type="transmembrane region" description="Helical" evidence="18">
    <location>
        <begin position="885"/>
        <end position="908"/>
    </location>
</feature>
<dbReference type="OrthoDB" id="432719at2759"/>
<dbReference type="GO" id="GO:0012505">
    <property type="term" value="C:endomembrane system"/>
    <property type="evidence" value="ECO:0007669"/>
    <property type="project" value="UniProtKB-SubCell"/>
</dbReference>
<evidence type="ECO:0000256" key="8">
    <source>
        <dbReference type="ARBA" id="ARBA00022741"/>
    </source>
</evidence>
<evidence type="ECO:0000256" key="5">
    <source>
        <dbReference type="ARBA" id="ARBA00022692"/>
    </source>
</evidence>
<evidence type="ECO:0000313" key="21">
    <source>
        <dbReference type="Proteomes" id="UP000256964"/>
    </source>
</evidence>
<reference evidence="20 21" key="1">
    <citation type="journal article" date="2018" name="Biotechnol. Biofuels">
        <title>Integrative visual omics of the white-rot fungus Polyporus brumalis exposes the biotechnological potential of its oxidative enzymes for delignifying raw plant biomass.</title>
        <authorList>
            <person name="Miyauchi S."/>
            <person name="Rancon A."/>
            <person name="Drula E."/>
            <person name="Hage H."/>
            <person name="Chaduli D."/>
            <person name="Favel A."/>
            <person name="Grisel S."/>
            <person name="Henrissat B."/>
            <person name="Herpoel-Gimbert I."/>
            <person name="Ruiz-Duenas F.J."/>
            <person name="Chevret D."/>
            <person name="Hainaut M."/>
            <person name="Lin J."/>
            <person name="Wang M."/>
            <person name="Pangilinan J."/>
            <person name="Lipzen A."/>
            <person name="Lesage-Meessen L."/>
            <person name="Navarro D."/>
            <person name="Riley R."/>
            <person name="Grigoriev I.V."/>
            <person name="Zhou S."/>
            <person name="Raouche S."/>
            <person name="Rosso M.N."/>
        </authorList>
    </citation>
    <scope>NUCLEOTIDE SEQUENCE [LARGE SCALE GENOMIC DNA]</scope>
    <source>
        <strain evidence="20 21">BRFM 1820</strain>
    </source>
</reference>
<dbReference type="EMBL" id="KZ857385">
    <property type="protein sequence ID" value="RDX54380.1"/>
    <property type="molecule type" value="Genomic_DNA"/>
</dbReference>
<evidence type="ECO:0000256" key="15">
    <source>
        <dbReference type="ARBA" id="ARBA00023065"/>
    </source>
</evidence>
<accession>A0A371DPA8</accession>
<dbReference type="PROSITE" id="PS50846">
    <property type="entry name" value="HMA_2"/>
    <property type="match status" value="2"/>
</dbReference>
<dbReference type="InterPro" id="IPR023214">
    <property type="entry name" value="HAD_sf"/>
</dbReference>
<keyword evidence="9" id="KW-0187">Copper transport</keyword>
<dbReference type="CDD" id="cd00371">
    <property type="entry name" value="HMA"/>
    <property type="match status" value="2"/>
</dbReference>
<comment type="subcellular location">
    <subcellularLocation>
        <location evidence="1">Endomembrane system</location>
        <topology evidence="1">Multi-pass membrane protein</topology>
    </subcellularLocation>
    <subcellularLocation>
        <location evidence="18">Membrane</location>
    </subcellularLocation>
</comment>
<keyword evidence="4" id="KW-0813">Transport</keyword>
<dbReference type="PROSITE" id="PS00154">
    <property type="entry name" value="ATPASE_E1_E2"/>
    <property type="match status" value="1"/>
</dbReference>
<dbReference type="SUPFAM" id="SSF56784">
    <property type="entry name" value="HAD-like"/>
    <property type="match status" value="1"/>
</dbReference>
<dbReference type="PRINTS" id="PR00942">
    <property type="entry name" value="CUATPASEI"/>
</dbReference>
<dbReference type="EC" id="7.2.2.8" evidence="3"/>
<feature type="domain" description="HMA" evidence="19">
    <location>
        <begin position="51"/>
        <end position="117"/>
    </location>
</feature>
<dbReference type="GO" id="GO:0016020">
    <property type="term" value="C:membrane"/>
    <property type="evidence" value="ECO:0007669"/>
    <property type="project" value="UniProtKB-SubCell"/>
</dbReference>
<dbReference type="GO" id="GO:0140581">
    <property type="term" value="F:P-type monovalent copper transporter activity"/>
    <property type="evidence" value="ECO:0007669"/>
    <property type="project" value="UniProtKB-EC"/>
</dbReference>
<evidence type="ECO:0000259" key="19">
    <source>
        <dbReference type="PROSITE" id="PS50846"/>
    </source>
</evidence>
<evidence type="ECO:0000256" key="16">
    <source>
        <dbReference type="ARBA" id="ARBA00023136"/>
    </source>
</evidence>
<dbReference type="InterPro" id="IPR006121">
    <property type="entry name" value="HMA_dom"/>
</dbReference>
<dbReference type="InterPro" id="IPR018303">
    <property type="entry name" value="ATPase_P-typ_P_site"/>
</dbReference>
<dbReference type="NCBIfam" id="TIGR01525">
    <property type="entry name" value="ATPase-IB_hvy"/>
    <property type="match status" value="1"/>
</dbReference>
<feature type="transmembrane region" description="Helical" evidence="18">
    <location>
        <begin position="319"/>
        <end position="341"/>
    </location>
</feature>
<feature type="transmembrane region" description="Helical" evidence="18">
    <location>
        <begin position="521"/>
        <end position="543"/>
    </location>
</feature>
<dbReference type="NCBIfam" id="TIGR01494">
    <property type="entry name" value="ATPase_P-type"/>
    <property type="match status" value="2"/>
</dbReference>
<dbReference type="PRINTS" id="PR00119">
    <property type="entry name" value="CATATPASE"/>
</dbReference>
<dbReference type="FunFam" id="3.30.70.100:FF:000043">
    <property type="entry name" value="Copper-transporting ATPase 2"/>
    <property type="match status" value="1"/>
</dbReference>
<feature type="domain" description="HMA" evidence="19">
    <location>
        <begin position="125"/>
        <end position="191"/>
    </location>
</feature>
<evidence type="ECO:0000256" key="6">
    <source>
        <dbReference type="ARBA" id="ARBA00022723"/>
    </source>
</evidence>
<evidence type="ECO:0000256" key="4">
    <source>
        <dbReference type="ARBA" id="ARBA00022448"/>
    </source>
</evidence>
<dbReference type="InterPro" id="IPR044492">
    <property type="entry name" value="P_typ_ATPase_HD_dom"/>
</dbReference>
<evidence type="ECO:0000256" key="9">
    <source>
        <dbReference type="ARBA" id="ARBA00022796"/>
    </source>
</evidence>
<dbReference type="SUPFAM" id="SSF81660">
    <property type="entry name" value="Metal cation-transporting ATPase, ATP-binding domain N"/>
    <property type="match status" value="1"/>
</dbReference>
<dbReference type="InterPro" id="IPR036163">
    <property type="entry name" value="HMA_dom_sf"/>
</dbReference>
<name>A0A371DPA8_9APHY</name>
<dbReference type="STRING" id="139420.A0A371DPA8"/>
<dbReference type="AlphaFoldDB" id="A0A371DPA8"/>
<dbReference type="PANTHER" id="PTHR43520">
    <property type="entry name" value="ATP7, ISOFORM B"/>
    <property type="match status" value="1"/>
</dbReference>
<evidence type="ECO:0000256" key="13">
    <source>
        <dbReference type="ARBA" id="ARBA00022989"/>
    </source>
</evidence>
<keyword evidence="21" id="KW-1185">Reference proteome</keyword>
<dbReference type="GO" id="GO:0016887">
    <property type="term" value="F:ATP hydrolysis activity"/>
    <property type="evidence" value="ECO:0007669"/>
    <property type="project" value="InterPro"/>
</dbReference>
<dbReference type="PANTHER" id="PTHR43520:SF8">
    <property type="entry name" value="P-TYPE CU(+) TRANSPORTER"/>
    <property type="match status" value="1"/>
</dbReference>
<dbReference type="SFLD" id="SFLDS00003">
    <property type="entry name" value="Haloacid_Dehalogenase"/>
    <property type="match status" value="1"/>
</dbReference>
<dbReference type="FunFam" id="3.30.70.100:FF:000001">
    <property type="entry name" value="ATPase copper transporting beta"/>
    <property type="match status" value="1"/>
</dbReference>
<feature type="transmembrane region" description="Helical" evidence="18">
    <location>
        <begin position="219"/>
        <end position="239"/>
    </location>
</feature>
<dbReference type="SUPFAM" id="SSF81653">
    <property type="entry name" value="Calcium ATPase, transduction domain A"/>
    <property type="match status" value="1"/>
</dbReference>
<dbReference type="InterPro" id="IPR027256">
    <property type="entry name" value="P-typ_ATPase_IB"/>
</dbReference>
<dbReference type="Pfam" id="PF00702">
    <property type="entry name" value="Hydrolase"/>
    <property type="match status" value="1"/>
</dbReference>
<dbReference type="InterPro" id="IPR059000">
    <property type="entry name" value="ATPase_P-type_domA"/>
</dbReference>
<dbReference type="GO" id="GO:0005524">
    <property type="term" value="F:ATP binding"/>
    <property type="evidence" value="ECO:0007669"/>
    <property type="project" value="UniProtKB-UniRule"/>
</dbReference>
<evidence type="ECO:0000256" key="12">
    <source>
        <dbReference type="ARBA" id="ARBA00022967"/>
    </source>
</evidence>
<dbReference type="NCBIfam" id="TIGR00003">
    <property type="entry name" value="copper ion binding protein"/>
    <property type="match status" value="2"/>
</dbReference>
<organism evidence="20 21">
    <name type="scientific">Lentinus brumalis</name>
    <dbReference type="NCBI Taxonomy" id="2498619"/>
    <lineage>
        <taxon>Eukaryota</taxon>
        <taxon>Fungi</taxon>
        <taxon>Dikarya</taxon>
        <taxon>Basidiomycota</taxon>
        <taxon>Agaricomycotina</taxon>
        <taxon>Agaricomycetes</taxon>
        <taxon>Polyporales</taxon>
        <taxon>Polyporaceae</taxon>
        <taxon>Lentinus</taxon>
    </lineage>
</organism>
<dbReference type="InterPro" id="IPR023298">
    <property type="entry name" value="ATPase_P-typ_TM_dom_sf"/>
</dbReference>
<keyword evidence="15" id="KW-0406">Ion transport</keyword>
<evidence type="ECO:0000256" key="3">
    <source>
        <dbReference type="ARBA" id="ARBA00012517"/>
    </source>
</evidence>
<dbReference type="Pfam" id="PF00403">
    <property type="entry name" value="HMA"/>
    <property type="match status" value="2"/>
</dbReference>
<dbReference type="InterPro" id="IPR036412">
    <property type="entry name" value="HAD-like_sf"/>
</dbReference>
<dbReference type="SUPFAM" id="SSF81665">
    <property type="entry name" value="Calcium ATPase, transmembrane domain M"/>
    <property type="match status" value="1"/>
</dbReference>
<keyword evidence="10 18" id="KW-0067">ATP-binding</keyword>
<evidence type="ECO:0000256" key="14">
    <source>
        <dbReference type="ARBA" id="ARBA00023008"/>
    </source>
</evidence>
<evidence type="ECO:0000256" key="7">
    <source>
        <dbReference type="ARBA" id="ARBA00022737"/>
    </source>
</evidence>
<evidence type="ECO:0000256" key="2">
    <source>
        <dbReference type="ARBA" id="ARBA00006024"/>
    </source>
</evidence>
<keyword evidence="7" id="KW-0677">Repeat</keyword>
<dbReference type="InterPro" id="IPR023299">
    <property type="entry name" value="ATPase_P-typ_cyto_dom_N"/>
</dbReference>
<keyword evidence="16 18" id="KW-0472">Membrane</keyword>
<dbReference type="Gene3D" id="3.40.50.1000">
    <property type="entry name" value="HAD superfamily/HAD-like"/>
    <property type="match status" value="1"/>
</dbReference>
<evidence type="ECO:0000256" key="10">
    <source>
        <dbReference type="ARBA" id="ARBA00022840"/>
    </source>
</evidence>
<dbReference type="FunFam" id="2.70.150.10:FF:000002">
    <property type="entry name" value="Copper-transporting ATPase 1, putative"/>
    <property type="match status" value="1"/>
</dbReference>
<dbReference type="CDD" id="cd02094">
    <property type="entry name" value="P-type_ATPase_Cu-like"/>
    <property type="match status" value="1"/>
</dbReference>
<gene>
    <name evidence="20" type="ORF">OH76DRAFT_1398696</name>
</gene>
<keyword evidence="5 18" id="KW-0812">Transmembrane</keyword>
<keyword evidence="13 18" id="KW-1133">Transmembrane helix</keyword>
<feature type="transmembrane region" description="Helical" evidence="18">
    <location>
        <begin position="251"/>
        <end position="270"/>
    </location>
</feature>